<dbReference type="Proteomes" id="UP001617427">
    <property type="component" value="Unassembled WGS sequence"/>
</dbReference>
<sequence>MDKTDHGATTIADANRFVFCSSNGTHARWLAQALNEWQVQQQELVALPLLAAQIAESRPRLVFLDFSGNCGSSIANCAADMIALAQTLKKEMPHCLLIAVGTMNYPEGAVAALRAGVNHFIDMSAAAIEARDVVRKLIASGATSSAQDSQQGILIALLGARAGIGTTTMAVHLADLLQQRHIAGQAEFRVALLDLGLPAGDGQLYLNASGSFHFADVVRSRHRLDQTLIQTALTRSHSGIKIISIPRSAHQISGLAAADIVAVLALLRSYFDVLVMDLGGFADPALACKMAATADQTWLLTDQSAGSLVSLAALIAELDLHASVTATPPRQLIVNRYNKQYGMSAEQIAERFQLNLAAVIPDRTASLMSSANQGKLLHEIVGSDSYLHALETLVEKTLGSVVKINGAGTLSRWLSGVLFR</sequence>
<organism evidence="1 2">
    <name type="scientific">Herbaspirillum chlorophenolicum</name>
    <dbReference type="NCBI Taxonomy" id="211589"/>
    <lineage>
        <taxon>Bacteria</taxon>
        <taxon>Pseudomonadati</taxon>
        <taxon>Pseudomonadota</taxon>
        <taxon>Betaproteobacteria</taxon>
        <taxon>Burkholderiales</taxon>
        <taxon>Oxalobacteraceae</taxon>
        <taxon>Herbaspirillum</taxon>
    </lineage>
</organism>
<gene>
    <name evidence="1" type="ORF">ACIPEN_08105</name>
</gene>
<dbReference type="EMBL" id="JBIUZV010000003">
    <property type="protein sequence ID" value="MFJ3045776.1"/>
    <property type="molecule type" value="Genomic_DNA"/>
</dbReference>
<dbReference type="PANTHER" id="PTHR43384">
    <property type="entry name" value="SEPTUM SITE-DETERMINING PROTEIN MIND HOMOLOG, CHLOROPLASTIC-RELATED"/>
    <property type="match status" value="1"/>
</dbReference>
<protein>
    <submittedName>
        <fullName evidence="1">Pilus assembly protein CpaE</fullName>
    </submittedName>
</protein>
<reference evidence="1 2" key="1">
    <citation type="submission" date="2024-10" db="EMBL/GenBank/DDBJ databases">
        <title>The Natural Products Discovery Center: Release of the First 8490 Sequenced Strains for Exploring Actinobacteria Biosynthetic Diversity.</title>
        <authorList>
            <person name="Kalkreuter E."/>
            <person name="Kautsar S.A."/>
            <person name="Yang D."/>
            <person name="Bader C.D."/>
            <person name="Teijaro C.N."/>
            <person name="Fluegel L."/>
            <person name="Davis C.M."/>
            <person name="Simpson J.R."/>
            <person name="Lauterbach L."/>
            <person name="Steele A.D."/>
            <person name="Gui C."/>
            <person name="Meng S."/>
            <person name="Li G."/>
            <person name="Viehrig K."/>
            <person name="Ye F."/>
            <person name="Su P."/>
            <person name="Kiefer A.F."/>
            <person name="Nichols A."/>
            <person name="Cepeda A.J."/>
            <person name="Yan W."/>
            <person name="Fan B."/>
            <person name="Jiang Y."/>
            <person name="Adhikari A."/>
            <person name="Zheng C.-J."/>
            <person name="Schuster L."/>
            <person name="Cowan T.M."/>
            <person name="Smanski M.J."/>
            <person name="Chevrette M.G."/>
            <person name="De Carvalho L.P.S."/>
            <person name="Shen B."/>
        </authorList>
    </citation>
    <scope>NUCLEOTIDE SEQUENCE [LARGE SCALE GENOMIC DNA]</scope>
    <source>
        <strain evidence="1 2">NPDC087045</strain>
    </source>
</reference>
<dbReference type="PANTHER" id="PTHR43384:SF13">
    <property type="entry name" value="SLR0110 PROTEIN"/>
    <property type="match status" value="1"/>
</dbReference>
<dbReference type="InterPro" id="IPR050625">
    <property type="entry name" value="ParA/MinD_ATPase"/>
</dbReference>
<name>A0ABW8EWF5_9BURK</name>
<keyword evidence="2" id="KW-1185">Reference proteome</keyword>
<evidence type="ECO:0000313" key="2">
    <source>
        <dbReference type="Proteomes" id="UP001617427"/>
    </source>
</evidence>
<dbReference type="Gene3D" id="3.40.50.300">
    <property type="entry name" value="P-loop containing nucleotide triphosphate hydrolases"/>
    <property type="match status" value="1"/>
</dbReference>
<evidence type="ECO:0000313" key="1">
    <source>
        <dbReference type="EMBL" id="MFJ3045776.1"/>
    </source>
</evidence>
<dbReference type="Gene3D" id="3.40.50.2300">
    <property type="match status" value="1"/>
</dbReference>
<dbReference type="RefSeq" id="WP_402699527.1">
    <property type="nucleotide sequence ID" value="NZ_JBIUZV010000003.1"/>
</dbReference>
<proteinExistence type="predicted"/>
<accession>A0ABW8EWF5</accession>
<dbReference type="InterPro" id="IPR027417">
    <property type="entry name" value="P-loop_NTPase"/>
</dbReference>
<comment type="caution">
    <text evidence="1">The sequence shown here is derived from an EMBL/GenBank/DDBJ whole genome shotgun (WGS) entry which is preliminary data.</text>
</comment>
<dbReference type="SUPFAM" id="SSF52540">
    <property type="entry name" value="P-loop containing nucleoside triphosphate hydrolases"/>
    <property type="match status" value="1"/>
</dbReference>